<keyword evidence="1" id="KW-0732">Signal</keyword>
<dbReference type="InterPro" id="IPR014853">
    <property type="entry name" value="VWF/SSPO/ZAN-like_Cys-rich_dom"/>
</dbReference>
<feature type="disulfide bond" evidence="3">
    <location>
        <begin position="223"/>
        <end position="249"/>
    </location>
</feature>
<dbReference type="Gene3D" id="2.20.80.10">
    <property type="entry name" value="Lipovitellin-phosvitin complex, chain A, domain 4"/>
    <property type="match status" value="1"/>
</dbReference>
<dbReference type="EMBL" id="BPLQ01013130">
    <property type="protein sequence ID" value="GIY70039.1"/>
    <property type="molecule type" value="Genomic_DNA"/>
</dbReference>
<dbReference type="Gene3D" id="2.30.230.10">
    <property type="entry name" value="Lipovitellin, beta-sheet shell regions, chain A"/>
    <property type="match status" value="1"/>
</dbReference>
<evidence type="ECO:0000256" key="4">
    <source>
        <dbReference type="SAM" id="MobiDB-lite"/>
    </source>
</evidence>
<evidence type="ECO:0000259" key="5">
    <source>
        <dbReference type="PROSITE" id="PS51211"/>
    </source>
</evidence>
<dbReference type="InterPro" id="IPR015817">
    <property type="entry name" value="Vitellinogen_open_b-sht_sub1"/>
</dbReference>
<name>A0AAV4VK78_9ARAC</name>
<protein>
    <submittedName>
        <fullName evidence="7">Apolipophorins</fullName>
    </submittedName>
</protein>
<dbReference type="SUPFAM" id="SSF48431">
    <property type="entry name" value="Lipovitellin-phosvitin complex, superhelical domain"/>
    <property type="match status" value="1"/>
</dbReference>
<dbReference type="PANTHER" id="PTHR37860:SF2">
    <property type="entry name" value="VITELLOGENIN DOMAIN-CONTAINING PROTEIN"/>
    <property type="match status" value="1"/>
</dbReference>
<evidence type="ECO:0000259" key="6">
    <source>
        <dbReference type="PROSITE" id="PS51233"/>
    </source>
</evidence>
<keyword evidence="8" id="KW-1185">Reference proteome</keyword>
<dbReference type="InterPro" id="IPR011030">
    <property type="entry name" value="Lipovitellin_superhlx_dom"/>
</dbReference>
<dbReference type="PANTHER" id="PTHR37860">
    <property type="entry name" value="AGAP008810-PA"/>
    <property type="match status" value="1"/>
</dbReference>
<evidence type="ECO:0000313" key="7">
    <source>
        <dbReference type="EMBL" id="GIY70039.1"/>
    </source>
</evidence>
<evidence type="ECO:0000256" key="3">
    <source>
        <dbReference type="PROSITE-ProRule" id="PRU00557"/>
    </source>
</evidence>
<gene>
    <name evidence="7" type="ORF">CDAR_488781</name>
</gene>
<evidence type="ECO:0000256" key="2">
    <source>
        <dbReference type="ARBA" id="ARBA00023180"/>
    </source>
</evidence>
<sequence length="4529" mass="513977">MDLNLIVVDWDLQLQRSSAAHESPWIGKLTFGLHRAINKTTLRIVDHHKHSCLVLLSAFIASTVAVPVQQGQQCARYCSSERDFRLDAGTSYTYDYETTIVTTVQGGSQDKTQLQITAQAVFEVLDRCELSLRLRGVTLKQSDPESPDYLVSSRGAREFARALERPTLRFSFQNGQVEHTCPLENTPTWVTNIQKGVLSAFQTHLVKPDASSRHLETDVLGKCTAEYQSLGIQWHGTHTIRKVKDLSSCTERENVETYLQGSPYSSDFQTQSLPVVTGNQECEQVFGDGYIQTSTCNEKLVFRPFSNRGNGVVTTVSQKLIHTSIGRRKPSGLDYRPTTEPLLFSHENLEVSSAKIEEETETSLKELCEAAQTDISITVPRKFSAFIYKLKKLNLRSLKAFYQKTDKICSGSTKARKFFMDAIPLVSTAESARFMYDMISRKSISETESNFWLTSLSFIKKTTPEIIATFTPLLDGRYNQAILGISALIRNYCQDKDCSAVSEVQSAVNKLAENLGENCFSGEDKNVILSLKAIGNIGYMFGKESLIEACYKNPQIRTETRLAAIDAFRRVSCDISREELMKTYSNYNEETEMRIAAYLAVMKCPTLSTIQEVKEVLLNERINHVGSFIWTHLNALSKTKHPERREIRDIVYNLYLMNKFASDVRKFSTAHEAHYFLQSIDSGIHVDSHMIYSTDSFLPRTAMFNLTVDIFGKSCNLFQIDGRAEGLEQVVEQFFGPGGYFPQKNIAKILREKRSVDNNKLNQIDSRFKEHYKNQVQPYGSVDVKVFGTSMWYEQFRSDDGTPDINLLDIVTKLAEENEKEYSRSFTFLDTTFTVPLTSGLPLKIALNGTASVGLKIAGKFDVKSFEHVDVHGHIEPSGAIEISGLLTVDAGHVASSGMRILSTMHSSSVLDGKVQVRKGEVVKAQLNMPRDRIDVFNIQSKLYIVHGAEEREKTTDKKEGTHLQSCTGNGLSKVFGVKLCSSLDLPPYRPNAPLQPLNGPASFSIFIQKTDPTLKSYNFDAQWKTELKDGGFIKQGLFSLNTPESKVDRDVRMEFYLNQADRTVALKVKTPVKKFGVNAKLLDNESQKKLDFSINVDDKDYFSLQSDLGIETGRNSVVYTPSLEITIPSGRWVYVSGSADLRRGQKYSGHLKIENLTEKPILAKGNFEVGKKNRYEIEASLNSFPLDGTLKGFAQLGDNLSSRITAEYKILEGKMNKLSIVGKMRNLSANALTKYTGSLNIQASVLPEWNTELVFETMKTTGHMENTVSVSFGDGARSRVHTIKLQDILTYEGSLSNNKVDGSFKLLYPERNINYGISMKHENTEHSLKNTLEIQYDTNRKINTEVQLKKSSGDLLSVAGDVKLRYPGRETGLQVELAQSSNKEYRATASCQWQRGRQVAVVLHYKDKCEGYRLKYEIDGTMNLPESSPIAFATIVGYNRGQFAGSAEVSKGVDKYRAKVDVSAGHGLNHRMSGQFMVRNHIYGIDAAISSVKDKINGNVELKMPNNYRMAAKFEGRNGESMKVGSFETYWDADRDTSKRFIINGELRNQAEGYDGKVIMQIRRRTIKGALSTSLQGNLFSSQFKTNNKIELEWSPTEKVTGVLSSNVILEKSRQQLGSHIEITTPYYGFENISLGLTHMYTNQQWDSELSTLLPYGNDITLSSTGKYSFERANLNIETSAKILTSYYGFEDTSVAVMHNSNFRELSERVEVKWGRGKRVFYQISGMKQSSALRGSLKLNTPYNYLRDISAEINHIHSYNDFKTMGEIQWEPTKRIAFNTDGSHGLSGRRRVCTVNFEGSSPFRGYESTTAKVTYSNDGVTVNTDVETMWNRNKVTSSLSVSKRIQLFNKSLEGKFSFTSPFRNYENVQVSTFFDMNEDSYKVNIDTQLPHRSTASFNSQGKMSNWNDIEVNAVVIGNFPRYMDAQKASIDFVHKLKDAKLRTTVDTSYGNDRLTVVLIGLTESGYNSRNSEFSFTVNTPFRGYEELKADFGHNQRGYEYLTKLQMNKNKLSGSLTHKLNIRDALNFDTVLELTSTSSIPNGKISIVQSSNGRQLEHTSFVQWDKNNKIHLNAHYLDKVFLKEILVKLSTPYRDYKELEMKASMECQDWEHKGALSFVWNRRNKMTLSAVARNYRWESLDSTVEFTSSFRGYEYYSATVKYDLTDPQKKAEASFLWDVTNRKSIVAKGNLLYSSRLSSLDLSLTTPFSDFERVAFTTKYEGSDTQQNLNVLYERGWRRINLSGRSIIRTNDAEINVDFSSPYRTLQELSASAKYSKIRYGMTGEASVQWNRNNKYKTNVEYELRGSSGKGSIEVLTPITNFRKVNLDTKGSYSRSAMDYEVSLGWNDDQKIVLNYDLTKNKEESEMNVKFLSPFAEYREIIGKSSYKWRSGHYEHNVKLSVNQAEIYEGSFVGKYGGNHLAEVRINLNSPVRPLRDVQLSLTVDLNSELFQLISTLKCENENADIELLLNKKMGQFYEGKLNVNTPFEGFKSLSFYSSLRNDRNQFIDGQLKIVTPFEMLKNFNAYCEFKNDDEGYKVNLKADTPNKNANILGKLSNSQFKPFLASLEIEAPFTSFKSVSTNIELNMMKWNNMDAKWIMNSGKFSHGLDAKFFQENDMLEVKLSAESTSLRSKSAVISVTADYKDLNRISTEASVEVFGNVHYMNGQFKSSGKMSEFETKVESSLLPEREAKVIAKLSRRRNDRVLEAEINAMFAGNAHELTAKYENKGNQVSANAKIDSNLLSFSTLESEAKYINSNGRDMEASFSVSTPYTSHTFKSSLKNYEGEKIAQMKIECPMVSFLNPFTITSTFKHEGYSSMDLSLSVSTPGKEIRVTGNMKNNGWQNAEAFLVINTPYDVLRMVRLDGRFSNDRYQNIDANFQIGTSYDNFPSLGVTSKLSRTEGSEEMSLMLRLPLRNYRSVQLLGNVHYDPDYSSADSRITFTLPKSKYVVYGQYGLSRSRISGRGEVEFNNQKWSATGRLERNSENKDVSLSISTPSSQTYTFGGAYGSSGSRQNFAMTYSSPSNERYSWNSTLNYENIGSFSLDFQAESPFYNYRTISGIINQQSNSNSFSTNVEYIKNGRKGFVKAFHRKQRDGLKGSVQMGCPYTKDLKLSYSRVKKYTNIEDSVEFDYNRAKQFKMEVILFGEKSSHIVLDVPVLPLTVTADSKKISNGREFNFRSNYFSRVVSFRTSHQWDSRQILHDAAFSWDERAEKRISYDFKLAKTETGRELYGRLDTPLRSLMLKGNFTKTNLASSGGIDFCWDAARSMEKHIAIGVLHADISTDSKTSHKLEIVMEHPKLSKDIVQTNIITYSPNEVHVKSEFQYSRERHHNLLMELTATDVSKNYRDTHYKAEFFLKHPASNMDIRAAGEAMNTRLESTAYLRLNSLDRHQAQNVRELKAKIMKLRQEIEMMVRSNDDQMKVLGKVSGRNGEYDISLDRMTNEQKDLSTRITYSRRNSAVDISVMNTENTGVQISASFPKESASLKIAHSKRGNQMTDASVFLGLEGSKVLKSKINWRPKMLKDLRINFGETLRGVLSSNKARYETWSSNIAEELSTRATIMSRVMSDLLAPFIEDLKNGVSGIGEDLSSAKESVRSMYYRNEFHMRDIVAEVHIMKVVASDVANGLALGFEVLYNITVENVEDLYYTLYYTCVDYCDYMYKVRAEMMWKAEKYLQSAKKYLNKAMVICAMKIDEALERASAAFDRWSDVVVLKFDKWLRSYAPCIIDGYYYTKNAADRIRYSINELSDCVVSNRYYIALTNYATSVANTFKLLRDYEYAETTRYIVNRLYDINFLDSIMNHPTVDKISEVANSALRKSVEVYHNLGMDVVLAHAADAASDYLQKLAFSAAQEYFSEFYQTKAGAKYDFEPERGHIALEVTLPVERESLADLFDYESYPEYKQVMNVNHMAMEYYEDFCFWDFYYKFMKYFTPSYWLPTFSAHALISGNQHFITFDKMVYDFAGRCSYLLARDFVDGNFTAIVNYGPEDHRRKSLTLLIDNRKVDIGSDYKITLDNNKAELPIKIGQTVMIREGANVRIENERKGFSVVCNFVHNYCSVSVSGFYYGKTAGLFGTFNYEPSLDMMSPSRYLMNDIESFTKSWEVGQTVCTSSENFATLPSNDYRVQKKCRELFQKSTSEFRSCFKQVNPLAYLKMCISDLSAVHENDHDEAICESAAAYFVECKSEGVPLKMPKRCVRCEKQDGTYMTEGEAIQFPRDGTVTAADVVFLVEEKQCNKDRVRYLSKLADVIENTFRQNGYKDVRYRVVAFGGDEIHADPHIHTMDGRESGPLRSLESAFQSLEFGDGPVNMLEAMRFAAGLTYRPGSTKSFILVKCSACKSEEVKAEYGEMLRTLLDGDISLHLLMDQKYEMKTTKNLKSRKVIGVDKRFAYTLKDVKDSQLNGDGDLLAQLRIPKDVCIPLAFEVNGSSFDAQFLAETRKNTNKKFMDVLARLVVRSSSVGTTDWGMCCECLATEDGVGKSTCQRCVSEEMASMISADISGIQNQVSTESRRSRVRKQKVRRHGQ</sequence>
<dbReference type="Proteomes" id="UP001054837">
    <property type="component" value="Unassembled WGS sequence"/>
</dbReference>
<dbReference type="Gene3D" id="2.20.50.20">
    <property type="entry name" value="Lipovitellin. Chain A, domain 3"/>
    <property type="match status" value="1"/>
</dbReference>
<dbReference type="InterPro" id="IPR001747">
    <property type="entry name" value="Vitellogenin_N"/>
</dbReference>
<reference evidence="7 8" key="1">
    <citation type="submission" date="2021-06" db="EMBL/GenBank/DDBJ databases">
        <title>Caerostris darwini draft genome.</title>
        <authorList>
            <person name="Kono N."/>
            <person name="Arakawa K."/>
        </authorList>
    </citation>
    <scope>NUCLEOTIDE SEQUENCE [LARGE SCALE GENOMIC DNA]</scope>
</reference>
<dbReference type="SMART" id="SM01169">
    <property type="entry name" value="DUF1943"/>
    <property type="match status" value="1"/>
</dbReference>
<dbReference type="InterPro" id="IPR015255">
    <property type="entry name" value="Vitellinogen_open_b-sht"/>
</dbReference>
<dbReference type="Gene3D" id="1.25.10.20">
    <property type="entry name" value="Vitellinogen, superhelical"/>
    <property type="match status" value="1"/>
</dbReference>
<feature type="disulfide bond" evidence="3">
    <location>
        <begin position="493"/>
        <end position="498"/>
    </location>
</feature>
<dbReference type="PROSITE" id="PS51233">
    <property type="entry name" value="VWFD"/>
    <property type="match status" value="1"/>
</dbReference>
<evidence type="ECO:0000313" key="8">
    <source>
        <dbReference type="Proteomes" id="UP001054837"/>
    </source>
</evidence>
<feature type="domain" description="Vitellogenin" evidence="5">
    <location>
        <begin position="86"/>
        <end position="703"/>
    </location>
</feature>
<dbReference type="Pfam" id="PF08742">
    <property type="entry name" value="C8"/>
    <property type="match status" value="1"/>
</dbReference>
<dbReference type="InterPro" id="IPR001846">
    <property type="entry name" value="VWF_type-D"/>
</dbReference>
<feature type="compositionally biased region" description="Basic residues" evidence="4">
    <location>
        <begin position="4517"/>
        <end position="4529"/>
    </location>
</feature>
<dbReference type="SMART" id="SM00832">
    <property type="entry name" value="C8"/>
    <property type="match status" value="1"/>
</dbReference>
<accession>A0AAV4VK78</accession>
<feature type="region of interest" description="Disordered" evidence="4">
    <location>
        <begin position="4507"/>
        <end position="4529"/>
    </location>
</feature>
<dbReference type="InterPro" id="IPR015816">
    <property type="entry name" value="Vitellinogen_b-sht_N"/>
</dbReference>
<proteinExistence type="predicted"/>
<dbReference type="GO" id="GO:0005319">
    <property type="term" value="F:lipid transporter activity"/>
    <property type="evidence" value="ECO:0007669"/>
    <property type="project" value="InterPro"/>
</dbReference>
<dbReference type="SMART" id="SM00216">
    <property type="entry name" value="VWD"/>
    <property type="match status" value="1"/>
</dbReference>
<feature type="domain" description="VWFD" evidence="6">
    <location>
        <begin position="3946"/>
        <end position="4114"/>
    </location>
</feature>
<dbReference type="SMART" id="SM00638">
    <property type="entry name" value="LPD_N"/>
    <property type="match status" value="1"/>
</dbReference>
<keyword evidence="3" id="KW-1015">Disulfide bond</keyword>
<dbReference type="Pfam" id="PF00094">
    <property type="entry name" value="VWD"/>
    <property type="match status" value="1"/>
</dbReference>
<dbReference type="SUPFAM" id="SSF56968">
    <property type="entry name" value="Lipovitellin-phosvitin complex, beta-sheet shell regions"/>
    <property type="match status" value="2"/>
</dbReference>
<evidence type="ECO:0000256" key="1">
    <source>
        <dbReference type="ARBA" id="ARBA00022729"/>
    </source>
</evidence>
<dbReference type="Pfam" id="PF01347">
    <property type="entry name" value="Vitellogenin_N"/>
    <property type="match status" value="1"/>
</dbReference>
<organism evidence="7 8">
    <name type="scientific">Caerostris darwini</name>
    <dbReference type="NCBI Taxonomy" id="1538125"/>
    <lineage>
        <taxon>Eukaryota</taxon>
        <taxon>Metazoa</taxon>
        <taxon>Ecdysozoa</taxon>
        <taxon>Arthropoda</taxon>
        <taxon>Chelicerata</taxon>
        <taxon>Arachnida</taxon>
        <taxon>Araneae</taxon>
        <taxon>Araneomorphae</taxon>
        <taxon>Entelegynae</taxon>
        <taxon>Araneoidea</taxon>
        <taxon>Araneidae</taxon>
        <taxon>Caerostris</taxon>
    </lineage>
</organism>
<keyword evidence="2" id="KW-0325">Glycoprotein</keyword>
<dbReference type="InterPro" id="IPR015819">
    <property type="entry name" value="Lipid_transp_b-sht_shell"/>
</dbReference>
<dbReference type="Pfam" id="PF09172">
    <property type="entry name" value="Vit_open_b-sht"/>
    <property type="match status" value="1"/>
</dbReference>
<comment type="caution">
    <text evidence="3">Lacks conserved residue(s) required for the propagation of feature annotation.</text>
</comment>
<comment type="caution">
    <text evidence="7">The sequence shown here is derived from an EMBL/GenBank/DDBJ whole genome shotgun (WGS) entry which is preliminary data.</text>
</comment>
<dbReference type="PROSITE" id="PS51211">
    <property type="entry name" value="VITELLOGENIN"/>
    <property type="match status" value="1"/>
</dbReference>